<keyword evidence="1" id="KW-1133">Transmembrane helix</keyword>
<dbReference type="AlphaFoldDB" id="A0A143PW37"/>
<keyword evidence="1" id="KW-0812">Transmembrane</keyword>
<dbReference type="OrthoDB" id="869432at2"/>
<dbReference type="STRING" id="1855912.LuPra_06263"/>
<protein>
    <recommendedName>
        <fullName evidence="4">D-alanyl-lipoteichoic acid biosynthesis protein DltD</fullName>
    </recommendedName>
</protein>
<feature type="transmembrane region" description="Helical" evidence="1">
    <location>
        <begin position="30"/>
        <end position="52"/>
    </location>
</feature>
<evidence type="ECO:0000313" key="3">
    <source>
        <dbReference type="Proteomes" id="UP000076079"/>
    </source>
</evidence>
<sequence>MSAAVYAHPARPSTTAVAVRPQPRAAVTRLAAFAGLMFALALGLDALADAGLRRITTSKFGSLNRVMSGAVNAAVVVNGSSRALVHYDPRVITRATGLSAYNLGMNGVLTDVQLPMLQAYLRHNTGTKLVIQNLDAFSLKATKPGEIYDPPLYMPYLDDPDLYHGLSAIDPAVWKWRHIPLYGYTVEDTRFTWARGLLAFAGVQPPEDYVDGFNPRRLSWTGDFEAFRASLSTGLSYPTDAKAMAALEQIVDVSQAAGAKVVLVYSPEYAEAQSLVVNRREIFAAFEALARRRGVELWDYSDSPLGMQRNLFYNSQHLNADGAALFSEQLAQRLALPGITR</sequence>
<gene>
    <name evidence="2" type="ORF">LuPra_06263</name>
</gene>
<organism evidence="2 3">
    <name type="scientific">Luteitalea pratensis</name>
    <dbReference type="NCBI Taxonomy" id="1855912"/>
    <lineage>
        <taxon>Bacteria</taxon>
        <taxon>Pseudomonadati</taxon>
        <taxon>Acidobacteriota</taxon>
        <taxon>Vicinamibacteria</taxon>
        <taxon>Vicinamibacterales</taxon>
        <taxon>Vicinamibacteraceae</taxon>
        <taxon>Luteitalea</taxon>
    </lineage>
</organism>
<keyword evidence="1" id="KW-0472">Membrane</keyword>
<dbReference type="EMBL" id="CP015136">
    <property type="protein sequence ID" value="AMY12977.1"/>
    <property type="molecule type" value="Genomic_DNA"/>
</dbReference>
<reference evidence="2 3" key="1">
    <citation type="journal article" date="2016" name="Genome Announc.">
        <title>First Complete Genome Sequence of a Subdivision 6 Acidobacterium Strain.</title>
        <authorList>
            <person name="Huang S."/>
            <person name="Vieira S."/>
            <person name="Bunk B."/>
            <person name="Riedel T."/>
            <person name="Sproer C."/>
            <person name="Overmann J."/>
        </authorList>
    </citation>
    <scope>NUCLEOTIDE SEQUENCE [LARGE SCALE GENOMIC DNA]</scope>
    <source>
        <strain evidence="3">DSM 100886 HEG_-6_39</strain>
    </source>
</reference>
<dbReference type="Gene3D" id="3.40.50.1110">
    <property type="entry name" value="SGNH hydrolase"/>
    <property type="match status" value="1"/>
</dbReference>
<proteinExistence type="predicted"/>
<evidence type="ECO:0000256" key="1">
    <source>
        <dbReference type="SAM" id="Phobius"/>
    </source>
</evidence>
<name>A0A143PW37_LUTPR</name>
<accession>A0A143PW37</accession>
<keyword evidence="3" id="KW-1185">Reference proteome</keyword>
<reference evidence="3" key="2">
    <citation type="submission" date="2016-04" db="EMBL/GenBank/DDBJ databases">
        <title>First Complete Genome Sequence of a Subdivision 6 Acidobacterium.</title>
        <authorList>
            <person name="Huang S."/>
            <person name="Vieira S."/>
            <person name="Bunk B."/>
            <person name="Riedel T."/>
            <person name="Sproeer C."/>
            <person name="Overmann J."/>
        </authorList>
    </citation>
    <scope>NUCLEOTIDE SEQUENCE [LARGE SCALE GENOMIC DNA]</scope>
    <source>
        <strain evidence="3">DSM 100886 HEG_-6_39</strain>
    </source>
</reference>
<dbReference type="Proteomes" id="UP000076079">
    <property type="component" value="Chromosome"/>
</dbReference>
<dbReference type="InterPro" id="IPR036514">
    <property type="entry name" value="SGNH_hydro_sf"/>
</dbReference>
<dbReference type="SUPFAM" id="SSF52266">
    <property type="entry name" value="SGNH hydrolase"/>
    <property type="match status" value="1"/>
</dbReference>
<dbReference type="GO" id="GO:0016788">
    <property type="term" value="F:hydrolase activity, acting on ester bonds"/>
    <property type="evidence" value="ECO:0007669"/>
    <property type="project" value="UniProtKB-ARBA"/>
</dbReference>
<dbReference type="KEGG" id="abac:LuPra_06263"/>
<evidence type="ECO:0008006" key="4">
    <source>
        <dbReference type="Google" id="ProtNLM"/>
    </source>
</evidence>
<evidence type="ECO:0000313" key="2">
    <source>
        <dbReference type="EMBL" id="AMY12977.1"/>
    </source>
</evidence>